<keyword evidence="1" id="KW-0732">Signal</keyword>
<gene>
    <name evidence="2" type="ORF">Acy02nite_06810</name>
</gene>
<reference evidence="2" key="1">
    <citation type="submission" date="2021-01" db="EMBL/GenBank/DDBJ databases">
        <title>Whole genome shotgun sequence of Actinoplanes cyaneus NBRC 14990.</title>
        <authorList>
            <person name="Komaki H."/>
            <person name="Tamura T."/>
        </authorList>
    </citation>
    <scope>NUCLEOTIDE SEQUENCE</scope>
    <source>
        <strain evidence="2">NBRC 14990</strain>
    </source>
</reference>
<dbReference type="Gene3D" id="2.60.120.200">
    <property type="match status" value="1"/>
</dbReference>
<accession>A0A919IIZ5</accession>
<dbReference type="InterPro" id="IPR013320">
    <property type="entry name" value="ConA-like_dom_sf"/>
</dbReference>
<feature type="signal peptide" evidence="1">
    <location>
        <begin position="1"/>
        <end position="35"/>
    </location>
</feature>
<name>A0A919IIZ5_9ACTN</name>
<evidence type="ECO:0000313" key="2">
    <source>
        <dbReference type="EMBL" id="GID62800.1"/>
    </source>
</evidence>
<dbReference type="Pfam" id="PF13385">
    <property type="entry name" value="Laminin_G_3"/>
    <property type="match status" value="1"/>
</dbReference>
<sequence>MSALITPQTGMIGHVWGMNLLKISALGLLAIPALAAPAAAAPREAAPPALVARYNFDGGATAGKISDLSGKGTNLTVRGADNGTVAINTEGAGRYAAFPVPCATTAPCARAILEAPNSPDLNPGVRTFRWAASVRVTAAQMKGKANIMQKGLAGAESVWKMQLTGKTGRAQCAMTGKGTTQAFTATSAKPIADGAWHKIVCERTATTLSVSVDGVPGTKVTIPATLSVDNTMPLRIGGPNFGASSDMYHGQLDDVYIQVG</sequence>
<evidence type="ECO:0008006" key="4">
    <source>
        <dbReference type="Google" id="ProtNLM"/>
    </source>
</evidence>
<evidence type="ECO:0000256" key="1">
    <source>
        <dbReference type="SAM" id="SignalP"/>
    </source>
</evidence>
<dbReference type="Proteomes" id="UP000619479">
    <property type="component" value="Unassembled WGS sequence"/>
</dbReference>
<comment type="caution">
    <text evidence="2">The sequence shown here is derived from an EMBL/GenBank/DDBJ whole genome shotgun (WGS) entry which is preliminary data.</text>
</comment>
<keyword evidence="3" id="KW-1185">Reference proteome</keyword>
<dbReference type="AlphaFoldDB" id="A0A919IIZ5"/>
<feature type="chain" id="PRO_5038560042" description="Concanavalin A-like lectin/glucanase superfamily protein" evidence="1">
    <location>
        <begin position="36"/>
        <end position="260"/>
    </location>
</feature>
<organism evidence="2 3">
    <name type="scientific">Actinoplanes cyaneus</name>
    <dbReference type="NCBI Taxonomy" id="52696"/>
    <lineage>
        <taxon>Bacteria</taxon>
        <taxon>Bacillati</taxon>
        <taxon>Actinomycetota</taxon>
        <taxon>Actinomycetes</taxon>
        <taxon>Micromonosporales</taxon>
        <taxon>Micromonosporaceae</taxon>
        <taxon>Actinoplanes</taxon>
    </lineage>
</organism>
<proteinExistence type="predicted"/>
<protein>
    <recommendedName>
        <fullName evidence="4">Concanavalin A-like lectin/glucanase superfamily protein</fullName>
    </recommendedName>
</protein>
<evidence type="ECO:0000313" key="3">
    <source>
        <dbReference type="Proteomes" id="UP000619479"/>
    </source>
</evidence>
<dbReference type="SUPFAM" id="SSF49899">
    <property type="entry name" value="Concanavalin A-like lectins/glucanases"/>
    <property type="match status" value="1"/>
</dbReference>
<dbReference type="EMBL" id="BOMH01000004">
    <property type="protein sequence ID" value="GID62800.1"/>
    <property type="molecule type" value="Genomic_DNA"/>
</dbReference>